<accession>A0ACC2U177</accession>
<evidence type="ECO:0000313" key="1">
    <source>
        <dbReference type="EMBL" id="KAJ9080583.1"/>
    </source>
</evidence>
<comment type="caution">
    <text evidence="1">The sequence shown here is derived from an EMBL/GenBank/DDBJ whole genome shotgun (WGS) entry which is preliminary data.</text>
</comment>
<dbReference type="Proteomes" id="UP001165960">
    <property type="component" value="Unassembled WGS sequence"/>
</dbReference>
<protein>
    <submittedName>
        <fullName evidence="1">Uncharacterized protein</fullName>
    </submittedName>
</protein>
<gene>
    <name evidence="1" type="ORF">DSO57_1023410</name>
</gene>
<proteinExistence type="predicted"/>
<dbReference type="EMBL" id="QTSX02001542">
    <property type="protein sequence ID" value="KAJ9080583.1"/>
    <property type="molecule type" value="Genomic_DNA"/>
</dbReference>
<sequence length="160" mass="17649">MVPPVYWLDSEPFGELFGDLLGVLIPQEGVIKDVATSVHNNRVSATQVHTQEGDRRGVFNSDTALTQPVQGAQAARVQSINSQVPKLTQKPTKVTATKTVRNKEIELASYVLDAVYRQELVPSAMMEKVKPVLDTTYGQLPELTHSASQLTECQQFVDIQ</sequence>
<keyword evidence="2" id="KW-1185">Reference proteome</keyword>
<evidence type="ECO:0000313" key="2">
    <source>
        <dbReference type="Proteomes" id="UP001165960"/>
    </source>
</evidence>
<reference evidence="1" key="1">
    <citation type="submission" date="2022-04" db="EMBL/GenBank/DDBJ databases">
        <title>Genome of the entomopathogenic fungus Entomophthora muscae.</title>
        <authorList>
            <person name="Elya C."/>
            <person name="Lovett B.R."/>
            <person name="Lee E."/>
            <person name="Macias A.M."/>
            <person name="Hajek A.E."/>
            <person name="De Bivort B.L."/>
            <person name="Kasson M.T."/>
            <person name="De Fine Licht H.H."/>
            <person name="Stajich J.E."/>
        </authorList>
    </citation>
    <scope>NUCLEOTIDE SEQUENCE</scope>
    <source>
        <strain evidence="1">Berkeley</strain>
    </source>
</reference>
<organism evidence="1 2">
    <name type="scientific">Entomophthora muscae</name>
    <dbReference type="NCBI Taxonomy" id="34485"/>
    <lineage>
        <taxon>Eukaryota</taxon>
        <taxon>Fungi</taxon>
        <taxon>Fungi incertae sedis</taxon>
        <taxon>Zoopagomycota</taxon>
        <taxon>Entomophthoromycotina</taxon>
        <taxon>Entomophthoromycetes</taxon>
        <taxon>Entomophthorales</taxon>
        <taxon>Entomophthoraceae</taxon>
        <taxon>Entomophthora</taxon>
    </lineage>
</organism>
<name>A0ACC2U177_9FUNG</name>